<sequence>MDAKTYMIVAETKVKWDEYCKVNPEASKLKGRAFSLYNSWVEIFGNDKAQGTGAVDVGDIIHELLYELKSKDPEKSSGNFTQTPTSVPLPKADKTFDESFSTMPPLAPKQQPILRVCTKHKQCNMITVDIEAIVGKWMDNTSSAIGNLAKELAQPKSVQSTQSANEESAGSYLFDAISKIPDLSLDKQIQASYHLEHNEADLRLF</sequence>
<dbReference type="Proteomes" id="UP000231279">
    <property type="component" value="Unassembled WGS sequence"/>
</dbReference>
<evidence type="ECO:0000313" key="1">
    <source>
        <dbReference type="EMBL" id="PIN10170.1"/>
    </source>
</evidence>
<organism evidence="1 2">
    <name type="scientific">Handroanthus impetiginosus</name>
    <dbReference type="NCBI Taxonomy" id="429701"/>
    <lineage>
        <taxon>Eukaryota</taxon>
        <taxon>Viridiplantae</taxon>
        <taxon>Streptophyta</taxon>
        <taxon>Embryophyta</taxon>
        <taxon>Tracheophyta</taxon>
        <taxon>Spermatophyta</taxon>
        <taxon>Magnoliopsida</taxon>
        <taxon>eudicotyledons</taxon>
        <taxon>Gunneridae</taxon>
        <taxon>Pentapetalae</taxon>
        <taxon>asterids</taxon>
        <taxon>lamiids</taxon>
        <taxon>Lamiales</taxon>
        <taxon>Bignoniaceae</taxon>
        <taxon>Crescentiina</taxon>
        <taxon>Tabebuia alliance</taxon>
        <taxon>Handroanthus</taxon>
    </lineage>
</organism>
<accession>A0A2G9GYT3</accession>
<name>A0A2G9GYT3_9LAMI</name>
<dbReference type="PANTHER" id="PTHR46250">
    <property type="entry name" value="MYB/SANT-LIKE DNA-BINDING DOMAIN PROTEIN-RELATED"/>
    <property type="match status" value="1"/>
</dbReference>
<comment type="caution">
    <text evidence="1">The sequence shown here is derived from an EMBL/GenBank/DDBJ whole genome shotgun (WGS) entry which is preliminary data.</text>
</comment>
<gene>
    <name evidence="1" type="ORF">CDL12_17246</name>
</gene>
<keyword evidence="2" id="KW-1185">Reference proteome</keyword>
<reference evidence="2" key="1">
    <citation type="journal article" date="2018" name="Gigascience">
        <title>Genome assembly of the Pink Ipe (Handroanthus impetiginosus, Bignoniaceae), a highly valued, ecologically keystone Neotropical timber forest tree.</title>
        <authorList>
            <person name="Silva-Junior O.B."/>
            <person name="Grattapaglia D."/>
            <person name="Novaes E."/>
            <person name="Collevatti R.G."/>
        </authorList>
    </citation>
    <scope>NUCLEOTIDE SEQUENCE [LARGE SCALE GENOMIC DNA]</scope>
    <source>
        <strain evidence="2">cv. UFG-1</strain>
    </source>
</reference>
<proteinExistence type="predicted"/>
<dbReference type="AlphaFoldDB" id="A0A2G9GYT3"/>
<protein>
    <submittedName>
        <fullName evidence="1">Uncharacterized protein</fullName>
    </submittedName>
</protein>
<evidence type="ECO:0000313" key="2">
    <source>
        <dbReference type="Proteomes" id="UP000231279"/>
    </source>
</evidence>
<dbReference type="EMBL" id="NKXS01003306">
    <property type="protein sequence ID" value="PIN10170.1"/>
    <property type="molecule type" value="Genomic_DNA"/>
</dbReference>